<proteinExistence type="inferred from homology"/>
<evidence type="ECO:0000313" key="9">
    <source>
        <dbReference type="EMBL" id="MBP3059395.1"/>
    </source>
</evidence>
<dbReference type="Gene3D" id="4.10.910.10">
    <property type="entry name" value="30s ribosomal protein s13, domain 2"/>
    <property type="match status" value="1"/>
</dbReference>
<accession>A0ABS5BII2</accession>
<evidence type="ECO:0000256" key="6">
    <source>
        <dbReference type="ARBA" id="ARBA00035166"/>
    </source>
</evidence>
<comment type="caution">
    <text evidence="9">The sequence shown here is derived from an EMBL/GenBank/DDBJ whole genome shotgun (WGS) entry which is preliminary data.</text>
</comment>
<evidence type="ECO:0000256" key="2">
    <source>
        <dbReference type="ARBA" id="ARBA00022730"/>
    </source>
</evidence>
<keyword evidence="4 7" id="KW-0689">Ribosomal protein</keyword>
<dbReference type="InterPro" id="IPR019980">
    <property type="entry name" value="Ribosomal_uS13_bac-type"/>
</dbReference>
<dbReference type="InterPro" id="IPR001892">
    <property type="entry name" value="Ribosomal_uS13"/>
</dbReference>
<dbReference type="EMBL" id="VBRA02000009">
    <property type="protein sequence ID" value="MBP3059395.1"/>
    <property type="molecule type" value="Genomic_DNA"/>
</dbReference>
<evidence type="ECO:0000256" key="3">
    <source>
        <dbReference type="ARBA" id="ARBA00022884"/>
    </source>
</evidence>
<comment type="similarity">
    <text evidence="1 7 8">Belongs to the universal ribosomal protein uS13 family.</text>
</comment>
<evidence type="ECO:0000313" key="10">
    <source>
        <dbReference type="Proteomes" id="UP001192346"/>
    </source>
</evidence>
<keyword evidence="10" id="KW-1185">Reference proteome</keyword>
<evidence type="ECO:0000256" key="7">
    <source>
        <dbReference type="HAMAP-Rule" id="MF_01315"/>
    </source>
</evidence>
<gene>
    <name evidence="7 9" type="primary">rpsM</name>
    <name evidence="9" type="ORF">FEF22_001175</name>
</gene>
<dbReference type="Pfam" id="PF00416">
    <property type="entry name" value="Ribosomal_S13"/>
    <property type="match status" value="1"/>
</dbReference>
<evidence type="ECO:0000256" key="1">
    <source>
        <dbReference type="ARBA" id="ARBA00008080"/>
    </source>
</evidence>
<dbReference type="HAMAP" id="MF_01315">
    <property type="entry name" value="Ribosomal_uS13"/>
    <property type="match status" value="1"/>
</dbReference>
<evidence type="ECO:0000256" key="4">
    <source>
        <dbReference type="ARBA" id="ARBA00022980"/>
    </source>
</evidence>
<keyword evidence="5 7" id="KW-0687">Ribonucleoprotein</keyword>
<dbReference type="InterPro" id="IPR027437">
    <property type="entry name" value="Rbsml_uS13_C"/>
</dbReference>
<keyword evidence="3 7" id="KW-0694">RNA-binding</keyword>
<dbReference type="PANTHER" id="PTHR10871">
    <property type="entry name" value="30S RIBOSOMAL PROTEIN S13/40S RIBOSOMAL PROTEIN S18"/>
    <property type="match status" value="1"/>
</dbReference>
<dbReference type="NCBIfam" id="TIGR03631">
    <property type="entry name" value="uS13_bact"/>
    <property type="match status" value="1"/>
</dbReference>
<dbReference type="PROSITE" id="PS50159">
    <property type="entry name" value="RIBOSOMAL_S13_2"/>
    <property type="match status" value="1"/>
</dbReference>
<dbReference type="PANTHER" id="PTHR10871:SF1">
    <property type="entry name" value="SMALL RIBOSOMAL SUBUNIT PROTEIN US13M"/>
    <property type="match status" value="1"/>
</dbReference>
<sequence>MARVEGVDLPINKRIVIALTYILGIGKSQSKKILKKLNIDENIRVNQLTEEQLSHIRNEIISSKIIVEGELRSKVFSDIKRLIEIRCDRGINHRRGLPVNGQHTKNNAKTAKRNRTIKLSLNNNKNIKNNSKRGI</sequence>
<comment type="subunit">
    <text evidence="7">Part of the 30S ribosomal subunit. Forms a loose heterodimer with protein S19. Forms two bridges to the 50S subunit in the 70S ribosome.</text>
</comment>
<dbReference type="PIRSF" id="PIRSF002134">
    <property type="entry name" value="Ribosomal_S13"/>
    <property type="match status" value="1"/>
</dbReference>
<dbReference type="RefSeq" id="WP_138107927.1">
    <property type="nucleotide sequence ID" value="NZ_VBRA02000009.1"/>
</dbReference>
<comment type="function">
    <text evidence="7">Located at the top of the head of the 30S subunit, it contacts several helices of the 16S rRNA. In the 70S ribosome it contacts the 23S rRNA (bridge B1a) and protein L5 of the 50S subunit (bridge B1b), connecting the 2 subunits; these bridges are implicated in subunit movement. Contacts the tRNAs in the A and P-sites.</text>
</comment>
<dbReference type="Proteomes" id="UP001192346">
    <property type="component" value="Unassembled WGS sequence"/>
</dbReference>
<dbReference type="SUPFAM" id="SSF46946">
    <property type="entry name" value="S13-like H2TH domain"/>
    <property type="match status" value="1"/>
</dbReference>
<dbReference type="InterPro" id="IPR010979">
    <property type="entry name" value="Ribosomal_uS13-like_H2TH"/>
</dbReference>
<keyword evidence="7" id="KW-0820">tRNA-binding</keyword>
<organism evidence="9 10">
    <name type="scientific">Texas Phoenix palm phytoplasma</name>
    <dbReference type="NCBI Taxonomy" id="176709"/>
    <lineage>
        <taxon>Bacteria</taxon>
        <taxon>Bacillati</taxon>
        <taxon>Mycoplasmatota</taxon>
        <taxon>Mollicutes</taxon>
        <taxon>Acholeplasmatales</taxon>
        <taxon>Acholeplasmataceae</taxon>
        <taxon>Candidatus Phytoplasma</taxon>
        <taxon>16SrIV (Coconut lethal yellows group)</taxon>
    </lineage>
</organism>
<keyword evidence="2 7" id="KW-0699">rRNA-binding</keyword>
<evidence type="ECO:0000256" key="5">
    <source>
        <dbReference type="ARBA" id="ARBA00023274"/>
    </source>
</evidence>
<reference evidence="9" key="1">
    <citation type="submission" date="2019-10" db="EMBL/GenBank/DDBJ databases">
        <title>Whole Genome Sequencing and Characterization of Texas Phoenix Palm Decline Phytoplasma Belongs to Lethal Yellowing (16SrIV) Group.</title>
        <authorList>
            <person name="Bao M."/>
        </authorList>
    </citation>
    <scope>NUCLEOTIDE SEQUENCE [LARGE SCALE GENOMIC DNA]</scope>
    <source>
        <strain evidence="9">ACPD</strain>
    </source>
</reference>
<dbReference type="GO" id="GO:0005840">
    <property type="term" value="C:ribosome"/>
    <property type="evidence" value="ECO:0007669"/>
    <property type="project" value="UniProtKB-KW"/>
</dbReference>
<dbReference type="Gene3D" id="1.10.8.50">
    <property type="match status" value="1"/>
</dbReference>
<evidence type="ECO:0000256" key="8">
    <source>
        <dbReference type="RuleBase" id="RU003830"/>
    </source>
</evidence>
<name>A0ABS5BII2_9MOLU</name>
<protein>
    <recommendedName>
        <fullName evidence="6 7">Small ribosomal subunit protein uS13</fullName>
    </recommendedName>
</protein>